<evidence type="ECO:0000313" key="2">
    <source>
        <dbReference type="EMBL" id="CAI8034883.1"/>
    </source>
</evidence>
<feature type="non-terminal residue" evidence="2">
    <location>
        <position position="143"/>
    </location>
</feature>
<comment type="caution">
    <text evidence="2">The sequence shown here is derived from an EMBL/GenBank/DDBJ whole genome shotgun (WGS) entry which is preliminary data.</text>
</comment>
<feature type="compositionally biased region" description="Basic and acidic residues" evidence="1">
    <location>
        <begin position="54"/>
        <end position="75"/>
    </location>
</feature>
<protein>
    <submittedName>
        <fullName evidence="2">Uncharacterized protein</fullName>
    </submittedName>
</protein>
<sequence length="143" mass="15674">GNDARGARTRNCRFFSLQELKAHTKEQAGGAVPSEMRDLDLLPPAKNHPVVPCLEDKESEEKQEVSDESLSKEPSSEVTTPGNGLINKATPLGTNVIPGFRSEKRKAKPPSKTVLLSKRNEEESHDSPGAMPTDDCVKMTRKH</sequence>
<proteinExistence type="predicted"/>
<accession>A0AA35WV18</accession>
<dbReference type="EMBL" id="CASHTH010002758">
    <property type="protein sequence ID" value="CAI8034883.1"/>
    <property type="molecule type" value="Genomic_DNA"/>
</dbReference>
<feature type="non-terminal residue" evidence="2">
    <location>
        <position position="1"/>
    </location>
</feature>
<gene>
    <name evidence="2" type="ORF">GBAR_LOCUS19597</name>
</gene>
<dbReference type="Proteomes" id="UP001174909">
    <property type="component" value="Unassembled WGS sequence"/>
</dbReference>
<keyword evidence="3" id="KW-1185">Reference proteome</keyword>
<evidence type="ECO:0000256" key="1">
    <source>
        <dbReference type="SAM" id="MobiDB-lite"/>
    </source>
</evidence>
<evidence type="ECO:0000313" key="3">
    <source>
        <dbReference type="Proteomes" id="UP001174909"/>
    </source>
</evidence>
<reference evidence="2" key="1">
    <citation type="submission" date="2023-03" db="EMBL/GenBank/DDBJ databases">
        <authorList>
            <person name="Steffen K."/>
            <person name="Cardenas P."/>
        </authorList>
    </citation>
    <scope>NUCLEOTIDE SEQUENCE</scope>
</reference>
<organism evidence="2 3">
    <name type="scientific">Geodia barretti</name>
    <name type="common">Barrett's horny sponge</name>
    <dbReference type="NCBI Taxonomy" id="519541"/>
    <lineage>
        <taxon>Eukaryota</taxon>
        <taxon>Metazoa</taxon>
        <taxon>Porifera</taxon>
        <taxon>Demospongiae</taxon>
        <taxon>Heteroscleromorpha</taxon>
        <taxon>Tetractinellida</taxon>
        <taxon>Astrophorina</taxon>
        <taxon>Geodiidae</taxon>
        <taxon>Geodia</taxon>
    </lineage>
</organism>
<feature type="region of interest" description="Disordered" evidence="1">
    <location>
        <begin position="24"/>
        <end position="143"/>
    </location>
</feature>
<name>A0AA35WV18_GEOBA</name>
<dbReference type="AlphaFoldDB" id="A0AA35WV18"/>